<dbReference type="Pfam" id="PF04419">
    <property type="entry name" value="SERF-like_N"/>
    <property type="match status" value="1"/>
</dbReference>
<evidence type="ECO:0000256" key="1">
    <source>
        <dbReference type="SAM" id="Phobius"/>
    </source>
</evidence>
<dbReference type="AlphaFoldDB" id="D4AZP9"/>
<protein>
    <recommendedName>
        <fullName evidence="2">Small EDRK-rich factor-like N-terminal domain-containing protein</fullName>
    </recommendedName>
</protein>
<dbReference type="GeneID" id="9519727"/>
<dbReference type="KEGG" id="abe:ARB_01667"/>
<comment type="caution">
    <text evidence="3">The sequence shown here is derived from an EMBL/GenBank/DDBJ whole genome shotgun (WGS) entry which is preliminary data.</text>
</comment>
<keyword evidence="1" id="KW-0812">Transmembrane</keyword>
<keyword evidence="4" id="KW-1185">Reference proteome</keyword>
<evidence type="ECO:0000259" key="2">
    <source>
        <dbReference type="Pfam" id="PF04419"/>
    </source>
</evidence>
<reference evidence="4" key="1">
    <citation type="journal article" date="2011" name="Genome Biol.">
        <title>Comparative and functional genomics provide insights into the pathogenicity of dermatophytic fungi.</title>
        <authorList>
            <person name="Burmester A."/>
            <person name="Shelest E."/>
            <person name="Gloeckner G."/>
            <person name="Heddergott C."/>
            <person name="Schindler S."/>
            <person name="Staib P."/>
            <person name="Heidel A."/>
            <person name="Felder M."/>
            <person name="Petzold A."/>
            <person name="Szafranski K."/>
            <person name="Feuermann M."/>
            <person name="Pedruzzi I."/>
            <person name="Priebe S."/>
            <person name="Groth M."/>
            <person name="Winkler R."/>
            <person name="Li W."/>
            <person name="Kniemeyer O."/>
            <person name="Schroeckh V."/>
            <person name="Hertweck C."/>
            <person name="Hube B."/>
            <person name="White T.C."/>
            <person name="Platzer M."/>
            <person name="Guthke R."/>
            <person name="Heitman J."/>
            <person name="Woestemeyer J."/>
            <person name="Zipfel P.F."/>
            <person name="Monod M."/>
            <person name="Brakhage A.A."/>
        </authorList>
    </citation>
    <scope>NUCLEOTIDE SEQUENCE [LARGE SCALE GENOMIC DNA]</scope>
    <source>
        <strain evidence="4">ATCC MYA-4681 / CBS 112371</strain>
    </source>
</reference>
<proteinExistence type="predicted"/>
<sequence length="151" mass="17244">MLKRSVSSISRPTTVRLFLLTTRSFIVFISALRLPLRLPLRLSSSRLVAFLYPRSHDPGASIELFFLLRRVFFPSLRPSLSIDSLFCVLRLLARPRGLVASLLHCFRDKAREKNLKEAASHKKKNEMSGTEFARTKEAQAEIMRKKQEAGS</sequence>
<name>D4AZP9_ARTBC</name>
<dbReference type="eggNOG" id="KOG4488">
    <property type="taxonomic scope" value="Eukaryota"/>
</dbReference>
<accession>D4AZP9</accession>
<keyword evidence="1" id="KW-0472">Membrane</keyword>
<gene>
    <name evidence="3" type="ORF">ARB_01667</name>
</gene>
<evidence type="ECO:0000313" key="3">
    <source>
        <dbReference type="EMBL" id="EFE31519.1"/>
    </source>
</evidence>
<dbReference type="HOGENOM" id="CLU_1730969_0_0_1"/>
<keyword evidence="1" id="KW-1133">Transmembrane helix</keyword>
<evidence type="ECO:0000313" key="4">
    <source>
        <dbReference type="Proteomes" id="UP000008866"/>
    </source>
</evidence>
<dbReference type="Proteomes" id="UP000008866">
    <property type="component" value="Unassembled WGS sequence"/>
</dbReference>
<organism evidence="3 4">
    <name type="scientific">Arthroderma benhamiae (strain ATCC MYA-4681 / CBS 112371)</name>
    <name type="common">Trichophyton mentagrophytes</name>
    <dbReference type="NCBI Taxonomy" id="663331"/>
    <lineage>
        <taxon>Eukaryota</taxon>
        <taxon>Fungi</taxon>
        <taxon>Dikarya</taxon>
        <taxon>Ascomycota</taxon>
        <taxon>Pezizomycotina</taxon>
        <taxon>Eurotiomycetes</taxon>
        <taxon>Eurotiomycetidae</taxon>
        <taxon>Onygenales</taxon>
        <taxon>Arthrodermataceae</taxon>
        <taxon>Trichophyton</taxon>
    </lineage>
</organism>
<dbReference type="InterPro" id="IPR007513">
    <property type="entry name" value="SERF-like_N"/>
</dbReference>
<feature type="transmembrane region" description="Helical" evidence="1">
    <location>
        <begin position="15"/>
        <end position="36"/>
    </location>
</feature>
<dbReference type="EMBL" id="ABSU01000021">
    <property type="protein sequence ID" value="EFE31519.1"/>
    <property type="molecule type" value="Genomic_DNA"/>
</dbReference>
<dbReference type="RefSeq" id="XP_003012159.1">
    <property type="nucleotide sequence ID" value="XM_003012113.1"/>
</dbReference>
<feature type="domain" description="Small EDRK-rich factor-like N-terminal" evidence="2">
    <location>
        <begin position="107"/>
        <end position="136"/>
    </location>
</feature>
<dbReference type="STRING" id="663331.D4AZP9"/>